<dbReference type="SUPFAM" id="SSF53323">
    <property type="entry name" value="Pyruvate-ferredoxin oxidoreductase, PFOR, domain III"/>
    <property type="match status" value="1"/>
</dbReference>
<feature type="domain" description="Pyruvate/ketoisovalerate oxidoreductase catalytic" evidence="2">
    <location>
        <begin position="25"/>
        <end position="204"/>
    </location>
</feature>
<proteinExistence type="predicted"/>
<dbReference type="InterPro" id="IPR002869">
    <property type="entry name" value="Pyrv_flavodox_OxRed_cen"/>
</dbReference>
<evidence type="ECO:0000313" key="4">
    <source>
        <dbReference type="Proteomes" id="UP000199701"/>
    </source>
</evidence>
<dbReference type="PANTHER" id="PTHR43854:SF1">
    <property type="entry name" value="INDOLEPYRUVATE OXIDOREDUCTASE SUBUNIT IORB"/>
    <property type="match status" value="1"/>
</dbReference>
<evidence type="ECO:0000313" key="3">
    <source>
        <dbReference type="EMBL" id="SEV93969.1"/>
    </source>
</evidence>
<evidence type="ECO:0000259" key="2">
    <source>
        <dbReference type="Pfam" id="PF01558"/>
    </source>
</evidence>
<sequence>MLKENKESEIHKGEIMINCIVTGVGGQGTVLASKLIAQSAMNKGMKVRTSETIGMSQRGGGVVSHIRIGDEIYSPLININSADVIIGFEPAEAVRYLPYLKEDGTVIVANYPIKPVTDSLSDFNYNGADMIKFLKDNVTHLFILDAETVFAECGSIKVLNTALLGVTAACGVLGFSMEEMEKSIHEKVREKFIDMNIKALHFGAETFLMQRGDNHESNSI</sequence>
<protein>
    <submittedName>
        <fullName evidence="3">Indolepyruvate ferredoxin oxidoreductase beta subunit</fullName>
    </submittedName>
</protein>
<dbReference type="GO" id="GO:0016903">
    <property type="term" value="F:oxidoreductase activity, acting on the aldehyde or oxo group of donors"/>
    <property type="evidence" value="ECO:0007669"/>
    <property type="project" value="InterPro"/>
</dbReference>
<organism evidence="3 4">
    <name type="scientific">[Clostridium] fimetarium</name>
    <dbReference type="NCBI Taxonomy" id="99656"/>
    <lineage>
        <taxon>Bacteria</taxon>
        <taxon>Bacillati</taxon>
        <taxon>Bacillota</taxon>
        <taxon>Clostridia</taxon>
        <taxon>Lachnospirales</taxon>
        <taxon>Lachnospiraceae</taxon>
    </lineage>
</organism>
<dbReference type="EMBL" id="FOJI01000002">
    <property type="protein sequence ID" value="SEV93969.1"/>
    <property type="molecule type" value="Genomic_DNA"/>
</dbReference>
<dbReference type="PANTHER" id="PTHR43854">
    <property type="entry name" value="INDOLEPYRUVATE OXIDOREDUCTASE SUBUNIT IORB"/>
    <property type="match status" value="1"/>
</dbReference>
<dbReference type="STRING" id="99656.SAMN05421659_102260"/>
<dbReference type="Gene3D" id="3.40.920.10">
    <property type="entry name" value="Pyruvate-ferredoxin oxidoreductase, PFOR, domain III"/>
    <property type="match status" value="1"/>
</dbReference>
<reference evidence="3 4" key="1">
    <citation type="submission" date="2016-10" db="EMBL/GenBank/DDBJ databases">
        <authorList>
            <person name="de Groot N.N."/>
        </authorList>
    </citation>
    <scope>NUCLEOTIDE SEQUENCE [LARGE SCALE GENOMIC DNA]</scope>
    <source>
        <strain evidence="3 4">DSM 9179</strain>
    </source>
</reference>
<name>A0A1I0MYS5_9FIRM</name>
<dbReference type="AlphaFoldDB" id="A0A1I0MYS5"/>
<dbReference type="InterPro" id="IPR052198">
    <property type="entry name" value="IorB_Oxidoreductase"/>
</dbReference>
<dbReference type="Proteomes" id="UP000199701">
    <property type="component" value="Unassembled WGS sequence"/>
</dbReference>
<gene>
    <name evidence="3" type="ORF">SAMN05421659_102260</name>
</gene>
<accession>A0A1I0MYS5</accession>
<dbReference type="InterPro" id="IPR019752">
    <property type="entry name" value="Pyrv/ketoisovalerate_OxRed_cat"/>
</dbReference>
<keyword evidence="4" id="KW-1185">Reference proteome</keyword>
<keyword evidence="3" id="KW-0670">Pyruvate</keyword>
<dbReference type="Pfam" id="PF01558">
    <property type="entry name" value="POR"/>
    <property type="match status" value="1"/>
</dbReference>
<evidence type="ECO:0000256" key="1">
    <source>
        <dbReference type="ARBA" id="ARBA00023002"/>
    </source>
</evidence>
<keyword evidence="1" id="KW-0560">Oxidoreductase</keyword>